<keyword evidence="2" id="KW-1185">Reference proteome</keyword>
<dbReference type="AlphaFoldDB" id="A0A1X6WW72"/>
<proteinExistence type="predicted"/>
<dbReference type="RefSeq" id="WP_179207011.1">
    <property type="nucleotide sequence ID" value="NZ_FWFF01000001.1"/>
</dbReference>
<evidence type="ECO:0000313" key="1">
    <source>
        <dbReference type="EMBL" id="SLM89757.1"/>
    </source>
</evidence>
<organism evidence="1 2">
    <name type="scientific">Brevibacterium yomogidense</name>
    <dbReference type="NCBI Taxonomy" id="946573"/>
    <lineage>
        <taxon>Bacteria</taxon>
        <taxon>Bacillati</taxon>
        <taxon>Actinomycetota</taxon>
        <taxon>Actinomycetes</taxon>
        <taxon>Micrococcales</taxon>
        <taxon>Brevibacteriaceae</taxon>
        <taxon>Brevibacterium</taxon>
    </lineage>
</organism>
<dbReference type="EMBL" id="FWFF01000001">
    <property type="protein sequence ID" value="SLM89757.1"/>
    <property type="molecule type" value="Genomic_DNA"/>
</dbReference>
<dbReference type="Proteomes" id="UP000196581">
    <property type="component" value="Unassembled WGS sequence"/>
</dbReference>
<gene>
    <name evidence="1" type="ORF">FM105_01650</name>
</gene>
<reference evidence="2" key="1">
    <citation type="submission" date="2017-02" db="EMBL/GenBank/DDBJ databases">
        <authorList>
            <person name="Dridi B."/>
        </authorList>
    </citation>
    <scope>NUCLEOTIDE SEQUENCE [LARGE SCALE GENOMIC DNA]</scope>
    <source>
        <strain evidence="2">B Co 03.10</strain>
    </source>
</reference>
<evidence type="ECO:0000313" key="2">
    <source>
        <dbReference type="Proteomes" id="UP000196581"/>
    </source>
</evidence>
<protein>
    <submittedName>
        <fullName evidence="1">Uncharacterized protein</fullName>
    </submittedName>
</protein>
<name>A0A1X6WW72_9MICO</name>
<accession>A0A1X6WW72</accession>
<sequence>MLTAVLTMTGATAALYYFARGRAVCPLRERLPLDELDGGDILHTISRGWAVPDIRRY</sequence>